<dbReference type="Proteomes" id="UP000541444">
    <property type="component" value="Unassembled WGS sequence"/>
</dbReference>
<evidence type="ECO:0000313" key="3">
    <source>
        <dbReference type="Proteomes" id="UP000541444"/>
    </source>
</evidence>
<keyword evidence="3" id="KW-1185">Reference proteome</keyword>
<evidence type="ECO:0000256" key="1">
    <source>
        <dbReference type="SAM" id="MobiDB-lite"/>
    </source>
</evidence>
<feature type="compositionally biased region" description="Basic and acidic residues" evidence="1">
    <location>
        <begin position="7"/>
        <end position="27"/>
    </location>
</feature>
<feature type="region of interest" description="Disordered" evidence="1">
    <location>
        <begin position="1"/>
        <end position="28"/>
    </location>
</feature>
<accession>A0A7J7MGE7</accession>
<dbReference type="AlphaFoldDB" id="A0A7J7MGE7"/>
<organism evidence="2 3">
    <name type="scientific">Kingdonia uniflora</name>
    <dbReference type="NCBI Taxonomy" id="39325"/>
    <lineage>
        <taxon>Eukaryota</taxon>
        <taxon>Viridiplantae</taxon>
        <taxon>Streptophyta</taxon>
        <taxon>Embryophyta</taxon>
        <taxon>Tracheophyta</taxon>
        <taxon>Spermatophyta</taxon>
        <taxon>Magnoliopsida</taxon>
        <taxon>Ranunculales</taxon>
        <taxon>Circaeasteraceae</taxon>
        <taxon>Kingdonia</taxon>
    </lineage>
</organism>
<name>A0A7J7MGE7_9MAGN</name>
<proteinExistence type="predicted"/>
<dbReference type="EMBL" id="JACGCM010001549">
    <property type="protein sequence ID" value="KAF6153892.1"/>
    <property type="molecule type" value="Genomic_DNA"/>
</dbReference>
<reference evidence="2 3" key="1">
    <citation type="journal article" date="2020" name="IScience">
        <title>Genome Sequencing of the Endangered Kingdonia uniflora (Circaeasteraceae, Ranunculales) Reveals Potential Mechanisms of Evolutionary Specialization.</title>
        <authorList>
            <person name="Sun Y."/>
            <person name="Deng T."/>
            <person name="Zhang A."/>
            <person name="Moore M.J."/>
            <person name="Landis J.B."/>
            <person name="Lin N."/>
            <person name="Zhang H."/>
            <person name="Zhang X."/>
            <person name="Huang J."/>
            <person name="Zhang X."/>
            <person name="Sun H."/>
            <person name="Wang H."/>
        </authorList>
    </citation>
    <scope>NUCLEOTIDE SEQUENCE [LARGE SCALE GENOMIC DNA]</scope>
    <source>
        <strain evidence="2">TB1705</strain>
        <tissue evidence="2">Leaf</tissue>
    </source>
</reference>
<comment type="caution">
    <text evidence="2">The sequence shown here is derived from an EMBL/GenBank/DDBJ whole genome shotgun (WGS) entry which is preliminary data.</text>
</comment>
<gene>
    <name evidence="2" type="ORF">GIB67_023669</name>
</gene>
<sequence>MISNKIISRDLGREGRKSKELSHEQPSRRQILARSFTYSNSSEYNKYNSGSQKIDIYISKLKYEQCLKTIQQPSRSITNLQYATKDLQ</sequence>
<evidence type="ECO:0000313" key="2">
    <source>
        <dbReference type="EMBL" id="KAF6153892.1"/>
    </source>
</evidence>
<protein>
    <submittedName>
        <fullName evidence="2">Uncharacterized protein</fullName>
    </submittedName>
</protein>